<evidence type="ECO:0000259" key="12">
    <source>
        <dbReference type="Pfam" id="PF02875"/>
    </source>
</evidence>
<name>A0A7C4GDA3_UNCW3</name>
<evidence type="ECO:0000256" key="4">
    <source>
        <dbReference type="ARBA" id="ARBA00022598"/>
    </source>
</evidence>
<keyword evidence="6 11" id="KW-0547">Nucleotide-binding</keyword>
<evidence type="ECO:0000256" key="3">
    <source>
        <dbReference type="ARBA" id="ARBA00013025"/>
    </source>
</evidence>
<dbReference type="InterPro" id="IPR036615">
    <property type="entry name" value="Mur_ligase_C_dom_sf"/>
</dbReference>
<dbReference type="Pfam" id="PF08245">
    <property type="entry name" value="Mur_ligase_M"/>
    <property type="match status" value="1"/>
</dbReference>
<dbReference type="Pfam" id="PF02875">
    <property type="entry name" value="Mur_ligase_C"/>
    <property type="match status" value="1"/>
</dbReference>
<sequence length="432" mass="47066">MTYRAALQFLDSLVDYEKSAKPRDEFKLDNMRRLLDLAGNPQKRLRRTVLVAGTKGKGSSCYMLEAALRACGLSTGLFVSPHVLDVRERIQLDGQPVLPQLFSRLVERFRPLVRRQPVSYFELTAAMAFDLFARRDVDYAVVEVGLGGRLDATNLSEPDISVITRIGLDHIQVLGGTVRKIAREKAGIMRAGRPVVVARQQPDAADELAKCARRVGAELVSVAARSRTWDEVAGTDGISFSAFTDLGAGRFELPLFGRHQIDNCLTALTVLGRLAQLDSRVQLEPARQGLARVSIPARCMIAARRPLTVVDSCHNPDSGEALAAVIGEHLKSKVVLVYGSLRGKLVKKTIQPLVPWTELAIVTAPHSPRAMAPDELVRVFRRLGVRVETAVDVGAALTAARVAAGTRLPVVVAGSFYLAGEALAVLRRLTRS</sequence>
<comment type="caution">
    <text evidence="14">The sequence shown here is derived from an EMBL/GenBank/DDBJ whole genome shotgun (WGS) entry which is preliminary data.</text>
</comment>
<dbReference type="GO" id="GO:0046872">
    <property type="term" value="F:metal ion binding"/>
    <property type="evidence" value="ECO:0007669"/>
    <property type="project" value="UniProtKB-KW"/>
</dbReference>
<dbReference type="EC" id="6.3.2.17" evidence="3"/>
<keyword evidence="8" id="KW-0460">Magnesium</keyword>
<dbReference type="SUPFAM" id="SSF53244">
    <property type="entry name" value="MurD-like peptide ligases, peptide-binding domain"/>
    <property type="match status" value="1"/>
</dbReference>
<evidence type="ECO:0000256" key="2">
    <source>
        <dbReference type="ARBA" id="ARBA00008276"/>
    </source>
</evidence>
<dbReference type="Gene3D" id="3.90.190.20">
    <property type="entry name" value="Mur ligase, C-terminal domain"/>
    <property type="match status" value="1"/>
</dbReference>
<evidence type="ECO:0000256" key="5">
    <source>
        <dbReference type="ARBA" id="ARBA00022723"/>
    </source>
</evidence>
<dbReference type="GO" id="GO:0005524">
    <property type="term" value="F:ATP binding"/>
    <property type="evidence" value="ECO:0007669"/>
    <property type="project" value="UniProtKB-KW"/>
</dbReference>
<evidence type="ECO:0000259" key="13">
    <source>
        <dbReference type="Pfam" id="PF08245"/>
    </source>
</evidence>
<dbReference type="PANTHER" id="PTHR11136:SF0">
    <property type="entry name" value="DIHYDROFOLATE SYNTHETASE-RELATED"/>
    <property type="match status" value="1"/>
</dbReference>
<organism evidence="14">
    <name type="scientific">candidate division WOR-3 bacterium</name>
    <dbReference type="NCBI Taxonomy" id="2052148"/>
    <lineage>
        <taxon>Bacteria</taxon>
        <taxon>Bacteria division WOR-3</taxon>
    </lineage>
</organism>
<keyword evidence="5" id="KW-0479">Metal-binding</keyword>
<evidence type="ECO:0000256" key="1">
    <source>
        <dbReference type="ARBA" id="ARBA00001946"/>
    </source>
</evidence>
<gene>
    <name evidence="14" type="ORF">ENS41_05620</name>
</gene>
<dbReference type="GO" id="GO:0004326">
    <property type="term" value="F:tetrahydrofolylpolyglutamate synthase activity"/>
    <property type="evidence" value="ECO:0007669"/>
    <property type="project" value="UniProtKB-EC"/>
</dbReference>
<dbReference type="InterPro" id="IPR004101">
    <property type="entry name" value="Mur_ligase_C"/>
</dbReference>
<evidence type="ECO:0000256" key="8">
    <source>
        <dbReference type="ARBA" id="ARBA00022842"/>
    </source>
</evidence>
<dbReference type="PIRSF" id="PIRSF001563">
    <property type="entry name" value="Folylpolyglu_synth"/>
    <property type="match status" value="1"/>
</dbReference>
<dbReference type="InterPro" id="IPR013221">
    <property type="entry name" value="Mur_ligase_cen"/>
</dbReference>
<dbReference type="FunFam" id="3.40.1190.10:FF:000011">
    <property type="entry name" value="Folylpolyglutamate synthase/dihydrofolate synthase"/>
    <property type="match status" value="1"/>
</dbReference>
<feature type="domain" description="Mur ligase C-terminal" evidence="12">
    <location>
        <begin position="304"/>
        <end position="416"/>
    </location>
</feature>
<feature type="domain" description="Mur ligase central" evidence="13">
    <location>
        <begin position="51"/>
        <end position="270"/>
    </location>
</feature>
<evidence type="ECO:0000313" key="14">
    <source>
        <dbReference type="EMBL" id="HGK28416.1"/>
    </source>
</evidence>
<dbReference type="InterPro" id="IPR001645">
    <property type="entry name" value="Folylpolyglutamate_synth"/>
</dbReference>
<accession>A0A7C4GDA3</accession>
<dbReference type="GO" id="GO:0005737">
    <property type="term" value="C:cytoplasm"/>
    <property type="evidence" value="ECO:0007669"/>
    <property type="project" value="TreeGrafter"/>
</dbReference>
<evidence type="ECO:0000256" key="11">
    <source>
        <dbReference type="PIRNR" id="PIRNR001563"/>
    </source>
</evidence>
<dbReference type="Gene3D" id="3.40.1190.10">
    <property type="entry name" value="Mur-like, catalytic domain"/>
    <property type="match status" value="1"/>
</dbReference>
<dbReference type="GO" id="GO:0008841">
    <property type="term" value="F:dihydrofolate synthase activity"/>
    <property type="evidence" value="ECO:0007669"/>
    <property type="project" value="TreeGrafter"/>
</dbReference>
<evidence type="ECO:0000256" key="6">
    <source>
        <dbReference type="ARBA" id="ARBA00022741"/>
    </source>
</evidence>
<evidence type="ECO:0000256" key="7">
    <source>
        <dbReference type="ARBA" id="ARBA00022840"/>
    </source>
</evidence>
<keyword evidence="7 11" id="KW-0067">ATP-binding</keyword>
<evidence type="ECO:0000256" key="9">
    <source>
        <dbReference type="ARBA" id="ARBA00030592"/>
    </source>
</evidence>
<comment type="cofactor">
    <cofactor evidence="1">
        <name>Mg(2+)</name>
        <dbReference type="ChEBI" id="CHEBI:18420"/>
    </cofactor>
</comment>
<dbReference type="SUPFAM" id="SSF53623">
    <property type="entry name" value="MurD-like peptide ligases, catalytic domain"/>
    <property type="match status" value="1"/>
</dbReference>
<reference evidence="14" key="1">
    <citation type="journal article" date="2020" name="mSystems">
        <title>Genome- and Community-Level Interaction Insights into Carbon Utilization and Element Cycling Functions of Hydrothermarchaeota in Hydrothermal Sediment.</title>
        <authorList>
            <person name="Zhou Z."/>
            <person name="Liu Y."/>
            <person name="Xu W."/>
            <person name="Pan J."/>
            <person name="Luo Z.H."/>
            <person name="Li M."/>
        </authorList>
    </citation>
    <scope>NUCLEOTIDE SEQUENCE [LARGE SCALE GENOMIC DNA]</scope>
    <source>
        <strain evidence="14">SpSt-488</strain>
    </source>
</reference>
<dbReference type="AlphaFoldDB" id="A0A7C4GDA3"/>
<dbReference type="PANTHER" id="PTHR11136">
    <property type="entry name" value="FOLYLPOLYGLUTAMATE SYNTHASE-RELATED"/>
    <property type="match status" value="1"/>
</dbReference>
<evidence type="ECO:0000256" key="10">
    <source>
        <dbReference type="ARBA" id="ARBA00047493"/>
    </source>
</evidence>
<dbReference type="NCBIfam" id="TIGR01499">
    <property type="entry name" value="folC"/>
    <property type="match status" value="1"/>
</dbReference>
<comment type="similarity">
    <text evidence="2 11">Belongs to the folylpolyglutamate synthase family.</text>
</comment>
<keyword evidence="4 11" id="KW-0436">Ligase</keyword>
<dbReference type="EMBL" id="DSUT01000116">
    <property type="protein sequence ID" value="HGK28416.1"/>
    <property type="molecule type" value="Genomic_DNA"/>
</dbReference>
<proteinExistence type="inferred from homology"/>
<comment type="catalytic activity">
    <reaction evidence="10">
        <text>(6S)-5,6,7,8-tetrahydrofolyl-(gamma-L-Glu)(n) + L-glutamate + ATP = (6S)-5,6,7,8-tetrahydrofolyl-(gamma-L-Glu)(n+1) + ADP + phosphate + H(+)</text>
        <dbReference type="Rhea" id="RHEA:10580"/>
        <dbReference type="Rhea" id="RHEA-COMP:14738"/>
        <dbReference type="Rhea" id="RHEA-COMP:14740"/>
        <dbReference type="ChEBI" id="CHEBI:15378"/>
        <dbReference type="ChEBI" id="CHEBI:29985"/>
        <dbReference type="ChEBI" id="CHEBI:30616"/>
        <dbReference type="ChEBI" id="CHEBI:43474"/>
        <dbReference type="ChEBI" id="CHEBI:141005"/>
        <dbReference type="ChEBI" id="CHEBI:456216"/>
        <dbReference type="EC" id="6.3.2.17"/>
    </reaction>
</comment>
<dbReference type="InterPro" id="IPR036565">
    <property type="entry name" value="Mur-like_cat_sf"/>
</dbReference>
<protein>
    <recommendedName>
        <fullName evidence="3">tetrahydrofolate synthase</fullName>
        <ecNumber evidence="3">6.3.2.17</ecNumber>
    </recommendedName>
    <alternativeName>
        <fullName evidence="9">Tetrahydrofolylpolyglutamate synthase</fullName>
    </alternativeName>
</protein>